<evidence type="ECO:0000256" key="5">
    <source>
        <dbReference type="ARBA" id="ARBA00022833"/>
    </source>
</evidence>
<keyword evidence="3" id="KW-0677">Repeat</keyword>
<dbReference type="InterPro" id="IPR001965">
    <property type="entry name" value="Znf_PHD"/>
</dbReference>
<accession>A0ABQ8IJ27</accession>
<gene>
    <name evidence="8" type="ORF">JRO89_XS01G0126700</name>
</gene>
<protein>
    <recommendedName>
        <fullName evidence="7">Zinc finger PHD-type domain-containing protein</fullName>
    </recommendedName>
</protein>
<evidence type="ECO:0000313" key="8">
    <source>
        <dbReference type="EMBL" id="KAH7576665.1"/>
    </source>
</evidence>
<proteinExistence type="predicted"/>
<dbReference type="InterPro" id="IPR022702">
    <property type="entry name" value="Cytosine_MeTrfase1_RFD"/>
</dbReference>
<evidence type="ECO:0000256" key="2">
    <source>
        <dbReference type="ARBA" id="ARBA00022723"/>
    </source>
</evidence>
<evidence type="ECO:0000256" key="3">
    <source>
        <dbReference type="ARBA" id="ARBA00022737"/>
    </source>
</evidence>
<reference evidence="8 9" key="1">
    <citation type="submission" date="2021-02" db="EMBL/GenBank/DDBJ databases">
        <title>Plant Genome Project.</title>
        <authorList>
            <person name="Zhang R.-G."/>
        </authorList>
    </citation>
    <scope>NUCLEOTIDE SEQUENCE [LARGE SCALE GENOMIC DNA]</scope>
    <source>
        <tissue evidence="8">Leaves</tissue>
    </source>
</reference>
<dbReference type="Pfam" id="PF12047">
    <property type="entry name" value="DNMT1-RFD"/>
    <property type="match status" value="1"/>
</dbReference>
<keyword evidence="6" id="KW-0539">Nucleus</keyword>
<keyword evidence="5" id="KW-0862">Zinc</keyword>
<evidence type="ECO:0000256" key="4">
    <source>
        <dbReference type="ARBA" id="ARBA00022771"/>
    </source>
</evidence>
<dbReference type="InterPro" id="IPR013083">
    <property type="entry name" value="Znf_RING/FYVE/PHD"/>
</dbReference>
<dbReference type="Pfam" id="PF22908">
    <property type="entry name" value="PHD_NSD"/>
    <property type="match status" value="1"/>
</dbReference>
<dbReference type="Pfam" id="PF26055">
    <property type="entry name" value="Mtase_EDM2"/>
    <property type="match status" value="1"/>
</dbReference>
<dbReference type="PANTHER" id="PTHR46235:SF13">
    <property type="entry name" value="EDM2-LIKE PROTEIN1"/>
    <property type="match status" value="1"/>
</dbReference>
<comment type="subcellular location">
    <subcellularLocation>
        <location evidence="1">Nucleus</location>
    </subcellularLocation>
</comment>
<dbReference type="CDD" id="cd15566">
    <property type="entry name" value="PHD3_NSD"/>
    <property type="match status" value="1"/>
</dbReference>
<dbReference type="CDD" id="cd15565">
    <property type="entry name" value="PHD2_NSD"/>
    <property type="match status" value="1"/>
</dbReference>
<dbReference type="InterPro" id="IPR055198">
    <property type="entry name" value="NSD_PHD"/>
</dbReference>
<dbReference type="PANTHER" id="PTHR46235">
    <property type="entry name" value="PHD FINGER-CONTAINING PROTEIN DDB_G0268158"/>
    <property type="match status" value="1"/>
</dbReference>
<keyword evidence="9" id="KW-1185">Reference proteome</keyword>
<organism evidence="8 9">
    <name type="scientific">Xanthoceras sorbifolium</name>
    <dbReference type="NCBI Taxonomy" id="99658"/>
    <lineage>
        <taxon>Eukaryota</taxon>
        <taxon>Viridiplantae</taxon>
        <taxon>Streptophyta</taxon>
        <taxon>Embryophyta</taxon>
        <taxon>Tracheophyta</taxon>
        <taxon>Spermatophyta</taxon>
        <taxon>Magnoliopsida</taxon>
        <taxon>eudicotyledons</taxon>
        <taxon>Gunneridae</taxon>
        <taxon>Pentapetalae</taxon>
        <taxon>rosids</taxon>
        <taxon>malvids</taxon>
        <taxon>Sapindales</taxon>
        <taxon>Sapindaceae</taxon>
        <taxon>Xanthoceroideae</taxon>
        <taxon>Xanthoceras</taxon>
    </lineage>
</organism>
<comment type="caution">
    <text evidence="8">The sequence shown here is derived from an EMBL/GenBank/DDBJ whole genome shotgun (WGS) entry which is preliminary data.</text>
</comment>
<evidence type="ECO:0000259" key="7">
    <source>
        <dbReference type="SMART" id="SM00249"/>
    </source>
</evidence>
<dbReference type="Pfam" id="PF23004">
    <property type="entry name" value="PHDvar_NSD"/>
    <property type="match status" value="1"/>
</dbReference>
<feature type="domain" description="Zinc finger PHD-type" evidence="7">
    <location>
        <begin position="217"/>
        <end position="272"/>
    </location>
</feature>
<dbReference type="SMART" id="SM00249">
    <property type="entry name" value="PHD"/>
    <property type="match status" value="3"/>
</dbReference>
<feature type="domain" description="Zinc finger PHD-type" evidence="7">
    <location>
        <begin position="344"/>
        <end position="409"/>
    </location>
</feature>
<dbReference type="Gene3D" id="3.30.40.10">
    <property type="entry name" value="Zinc/RING finger domain, C3HC4 (zinc finger)"/>
    <property type="match status" value="2"/>
</dbReference>
<sequence length="710" mass="80713">MEFSDEESEILPQCVSTYHLVDQNNNPISFAALPVKWNEDESIGNLGIQVYLRGTTDDGLQEFYNQVVAWKFELSFVKPEIWLLSKNKTWILLKNPRRSFKFIIRTILITVHWLHYAKKNHEASGNAIREYLQTTFGSFEVEPSESDLLDHIPLIREAARRDKDLAKSKFLLTFMEKLRTNISFHEDVQIIKKPKFIVDSDEDEGFWSEEAKAFFGLCAICDDGGNVLFCEGRCLRSFHATIASGIDNSCESLGYTQAQVDAVPTFMCKNCVHQQHQCFVCGMLGSSNKSSCQEVFPCVSATCGNFYHPGCVAKLLHPDNESLGEQLQLKIAAGESFTCPVHKCFVCKQSEDKTVDDFQFAMCRRCPKAYHRKCLPREIAFESTANNAQRAWSGLLPNERILIYCLEHEIIKELGTPVRNHLIFPGDEGKRKKQLVVASKRSLLSESRTKKTIVRKLKPVEVYSGVKTNVSTMKIEKGSPRQDIYPSKKPNIFDTGRKSLKDTSDISKQDNSSLLKSRLHVVKPEQQNIGDPKMKSIISDKPISILTLMEEAASSVNKEEFMKRQLVPATHTCRSKNVLKKTCTLGLVDGFVNAVQTAVKMLEEGCTIEEAKTVCEPEVLNQVFQWKRKLDFYLAPFLHSKRYTSYGRHFTAIEKLKEIVARLHWYVQSGDTIVDFCCGANDFSSQMRGKLEQMGKSCSFRNYDLLPPKV</sequence>
<dbReference type="InterPro" id="IPR058939">
    <property type="entry name" value="Mtase_EDM2"/>
</dbReference>
<evidence type="ECO:0000313" key="9">
    <source>
        <dbReference type="Proteomes" id="UP000827721"/>
    </source>
</evidence>
<dbReference type="Proteomes" id="UP000827721">
    <property type="component" value="Unassembled WGS sequence"/>
</dbReference>
<feature type="domain" description="Zinc finger PHD-type" evidence="7">
    <location>
        <begin position="277"/>
        <end position="343"/>
    </location>
</feature>
<keyword evidence="4" id="KW-0863">Zinc-finger</keyword>
<evidence type="ECO:0000256" key="6">
    <source>
        <dbReference type="ARBA" id="ARBA00023242"/>
    </source>
</evidence>
<dbReference type="EMBL" id="JAFEMO010000001">
    <property type="protein sequence ID" value="KAH7576665.1"/>
    <property type="molecule type" value="Genomic_DNA"/>
</dbReference>
<name>A0ABQ8IJ27_9ROSI</name>
<evidence type="ECO:0000256" key="1">
    <source>
        <dbReference type="ARBA" id="ARBA00004123"/>
    </source>
</evidence>
<keyword evidence="2" id="KW-0479">Metal-binding</keyword>
<dbReference type="InterPro" id="IPR055197">
    <property type="entry name" value="PHDvar_NSD"/>
</dbReference>